<feature type="domain" description="Tf2-1-like SH3-like" evidence="1">
    <location>
        <begin position="164"/>
        <end position="200"/>
    </location>
</feature>
<evidence type="ECO:0000259" key="1">
    <source>
        <dbReference type="Pfam" id="PF24626"/>
    </source>
</evidence>
<dbReference type="InterPro" id="IPR012337">
    <property type="entry name" value="RNaseH-like_sf"/>
</dbReference>
<dbReference type="GO" id="GO:0003676">
    <property type="term" value="F:nucleic acid binding"/>
    <property type="evidence" value="ECO:0007669"/>
    <property type="project" value="InterPro"/>
</dbReference>
<dbReference type="Pfam" id="PF24626">
    <property type="entry name" value="SH3_Tf2-1"/>
    <property type="match status" value="1"/>
</dbReference>
<gene>
    <name evidence="2" type="ORF">EPI10_031949</name>
</gene>
<evidence type="ECO:0000313" key="2">
    <source>
        <dbReference type="EMBL" id="KAA3488177.1"/>
    </source>
</evidence>
<keyword evidence="3" id="KW-1185">Reference proteome</keyword>
<dbReference type="InterPro" id="IPR056924">
    <property type="entry name" value="SH3_Tf2-1"/>
</dbReference>
<dbReference type="Gene3D" id="3.30.420.10">
    <property type="entry name" value="Ribonuclease H-like superfamily/Ribonuclease H"/>
    <property type="match status" value="1"/>
</dbReference>
<organism evidence="2 3">
    <name type="scientific">Gossypium australe</name>
    <dbReference type="NCBI Taxonomy" id="47621"/>
    <lineage>
        <taxon>Eukaryota</taxon>
        <taxon>Viridiplantae</taxon>
        <taxon>Streptophyta</taxon>
        <taxon>Embryophyta</taxon>
        <taxon>Tracheophyta</taxon>
        <taxon>Spermatophyta</taxon>
        <taxon>Magnoliopsida</taxon>
        <taxon>eudicotyledons</taxon>
        <taxon>Gunneridae</taxon>
        <taxon>Pentapetalae</taxon>
        <taxon>rosids</taxon>
        <taxon>malvids</taxon>
        <taxon>Malvales</taxon>
        <taxon>Malvaceae</taxon>
        <taxon>Malvoideae</taxon>
        <taxon>Gossypium</taxon>
    </lineage>
</organism>
<dbReference type="Proteomes" id="UP000325315">
    <property type="component" value="Unassembled WGS sequence"/>
</dbReference>
<proteinExistence type="predicted"/>
<keyword evidence="2" id="KW-0808">Transferase</keyword>
<reference evidence="2" key="1">
    <citation type="submission" date="2019-08" db="EMBL/GenBank/DDBJ databases">
        <authorList>
            <person name="Liu F."/>
        </authorList>
    </citation>
    <scope>NUCLEOTIDE SEQUENCE [LARGE SCALE GENOMIC DNA]</scope>
    <source>
        <strain evidence="2">PA1801</strain>
        <tissue evidence="2">Leaf</tissue>
    </source>
</reference>
<dbReference type="SUPFAM" id="SSF53098">
    <property type="entry name" value="Ribonuclease H-like"/>
    <property type="match status" value="1"/>
</dbReference>
<sequence>MPSGLLQPVVIAEWKWDRVMMDFVSGLPLSLKKKDVIWVVIDRLTKSAHFISVSTNFSLDRLAELYISKIVRLQGVPDSSISDRIRGLRGDFGRNCKKLWSLKATGKNSYRWLNSRITIVFNRRDRRESESNSRQFENSFRSIEIRQSVFKSITVEEDSSIWLQRKIESSFIGPYEIIEKIGPVAYRLALPSELEKIHNIRSVTLREVKELRNKNIALVKVLWQLHNVEEATWEPEEAMRKQYPNLFFGKIFGDENSLGGEL</sequence>
<dbReference type="PANTHER" id="PTHR45835">
    <property type="entry name" value="YALI0A06105P"/>
    <property type="match status" value="1"/>
</dbReference>
<dbReference type="EMBL" id="SMMG02000001">
    <property type="protein sequence ID" value="KAA3488177.1"/>
    <property type="molecule type" value="Genomic_DNA"/>
</dbReference>
<dbReference type="OrthoDB" id="1723102at2759"/>
<protein>
    <submittedName>
        <fullName evidence="2">IPP transferase</fullName>
    </submittedName>
</protein>
<dbReference type="GO" id="GO:0016740">
    <property type="term" value="F:transferase activity"/>
    <property type="evidence" value="ECO:0007669"/>
    <property type="project" value="UniProtKB-KW"/>
</dbReference>
<accession>A0A5B6X5J4</accession>
<comment type="caution">
    <text evidence="2">The sequence shown here is derived from an EMBL/GenBank/DDBJ whole genome shotgun (WGS) entry which is preliminary data.</text>
</comment>
<dbReference type="InterPro" id="IPR036397">
    <property type="entry name" value="RNaseH_sf"/>
</dbReference>
<dbReference type="PANTHER" id="PTHR45835:SF99">
    <property type="entry name" value="CHROMO DOMAIN-CONTAINING PROTEIN-RELATED"/>
    <property type="match status" value="1"/>
</dbReference>
<evidence type="ECO:0000313" key="3">
    <source>
        <dbReference type="Proteomes" id="UP000325315"/>
    </source>
</evidence>
<dbReference type="AlphaFoldDB" id="A0A5B6X5J4"/>
<name>A0A5B6X5J4_9ROSI</name>